<protein>
    <submittedName>
        <fullName evidence="3">Uncharacterized protein</fullName>
    </submittedName>
</protein>
<dbReference type="Proteomes" id="UP001432222">
    <property type="component" value="Chromosome"/>
</dbReference>
<dbReference type="EMBL" id="CP108110">
    <property type="protein sequence ID" value="WUQ83855.1"/>
    <property type="molecule type" value="Genomic_DNA"/>
</dbReference>
<name>A0ABZ1TZL2_9ACTN</name>
<feature type="coiled-coil region" evidence="1">
    <location>
        <begin position="254"/>
        <end position="281"/>
    </location>
</feature>
<gene>
    <name evidence="3" type="ORF">OHA16_13275</name>
</gene>
<evidence type="ECO:0000313" key="4">
    <source>
        <dbReference type="Proteomes" id="UP001432222"/>
    </source>
</evidence>
<keyword evidence="4" id="KW-1185">Reference proteome</keyword>
<evidence type="ECO:0000256" key="1">
    <source>
        <dbReference type="SAM" id="Coils"/>
    </source>
</evidence>
<evidence type="ECO:0000256" key="2">
    <source>
        <dbReference type="SAM" id="MobiDB-lite"/>
    </source>
</evidence>
<organism evidence="3 4">
    <name type="scientific">Kitasatospora purpeofusca</name>
    <dbReference type="NCBI Taxonomy" id="67352"/>
    <lineage>
        <taxon>Bacteria</taxon>
        <taxon>Bacillati</taxon>
        <taxon>Actinomycetota</taxon>
        <taxon>Actinomycetes</taxon>
        <taxon>Kitasatosporales</taxon>
        <taxon>Streptomycetaceae</taxon>
        <taxon>Kitasatospora</taxon>
    </lineage>
</organism>
<proteinExistence type="predicted"/>
<dbReference type="RefSeq" id="WP_328954792.1">
    <property type="nucleotide sequence ID" value="NZ_CP108110.1"/>
</dbReference>
<reference evidence="3" key="1">
    <citation type="submission" date="2022-10" db="EMBL/GenBank/DDBJ databases">
        <title>The complete genomes of actinobacterial strains from the NBC collection.</title>
        <authorList>
            <person name="Joergensen T.S."/>
            <person name="Alvarez Arevalo M."/>
            <person name="Sterndorff E.B."/>
            <person name="Faurdal D."/>
            <person name="Vuksanovic O."/>
            <person name="Mourched A.-S."/>
            <person name="Charusanti P."/>
            <person name="Shaw S."/>
            <person name="Blin K."/>
            <person name="Weber T."/>
        </authorList>
    </citation>
    <scope>NUCLEOTIDE SEQUENCE</scope>
    <source>
        <strain evidence="3">NBC_00222</strain>
    </source>
</reference>
<feature type="region of interest" description="Disordered" evidence="2">
    <location>
        <begin position="473"/>
        <end position="499"/>
    </location>
</feature>
<evidence type="ECO:0000313" key="3">
    <source>
        <dbReference type="EMBL" id="WUQ83855.1"/>
    </source>
</evidence>
<accession>A0ABZ1TZL2</accession>
<keyword evidence="1" id="KW-0175">Coiled coil</keyword>
<sequence>MAASAGPVLSREEVDRALARLGAERDAVESALLSLQDHPGLRLLDGAGLTGRTQERWSVVGQGLPLLWALFDRYSEALASARAVRARKARPGGPELAELSELLTGDAVTVPGGAPDGPQRLGAPARLVERVSLDELMERMNAWYATVLEVVSAADAVWTALPARIDLLIAELRRVQTLAASLGVRSGTHPLGDDLEALDADLEALRTEVRTDPLALWRPARVPAQRGAVPDGGAQGLPSGVVDTERFDRAGRALDGVRQELENLLRLRDDAEERLQGVGDLLQRADATLAEARRARGEVLAKIAATEVPAVPGPASALREQIVLALDLRQNGQWYRLAPLLDALEDAAAKELARARQSLTEVTQPLAVRAELRGRLDAYKAMAARLRVAEDPVVLERYEKARWLLWSAPCDLRAAAGAVARFQQALRPAPGEPGAGAGAAEPGGSGYGGAGYSGAGYSAAGYGGAVQDGIERDGIGRGGAAAGGEPADGQAVDGRVQGG</sequence>